<evidence type="ECO:0000256" key="5">
    <source>
        <dbReference type="ARBA" id="ARBA00014447"/>
    </source>
</evidence>
<feature type="compositionally biased region" description="Basic and acidic residues" evidence="12">
    <location>
        <begin position="152"/>
        <end position="174"/>
    </location>
</feature>
<dbReference type="GO" id="GO:0005737">
    <property type="term" value="C:cytoplasm"/>
    <property type="evidence" value="ECO:0007669"/>
    <property type="project" value="UniProtKB-SubCell"/>
</dbReference>
<feature type="compositionally biased region" description="Polar residues" evidence="12">
    <location>
        <begin position="215"/>
        <end position="229"/>
    </location>
</feature>
<dbReference type="AlphaFoldDB" id="A0AA97LEM6"/>
<dbReference type="PANTHER" id="PTHR34917:SF1">
    <property type="entry name" value="RBPJ-INTERACTING AND TUBULIN-ASSOCIATED PROTEIN 1"/>
    <property type="match status" value="1"/>
</dbReference>
<dbReference type="GeneID" id="129341695"/>
<evidence type="ECO:0000256" key="1">
    <source>
        <dbReference type="ARBA" id="ARBA00004123"/>
    </source>
</evidence>
<name>A0AA97LEM6_EUBMA</name>
<dbReference type="Proteomes" id="UP001190640">
    <property type="component" value="Chromosome 13"/>
</dbReference>
<dbReference type="RefSeq" id="XP_054852995.1">
    <property type="nucleotide sequence ID" value="XM_054997020.1"/>
</dbReference>
<comment type="subunit">
    <text evidence="4">Interacts with RBPJ/RBPSUH.</text>
</comment>
<sequence length="273" mass="30540">MKTSVDMAVTGIQALQLHRRGRNSYRAKPSYVDETLFGSHAGHQTMVMQFDPPWVEKEPGSGRPLLWSPAATRWEDNGGPSKAPAPLSTPRKKNKYRLKSRTPSYCDETLFGTKSGGQDGAIPWMKEDAAKLHPLLWTPPTASRNHSNLSSRQKEKPLRAVHREMPRSQETERFEAQDRECSFWKHLENNSEDGKLSALDWAGNWPISRVYSASDTFQPPVTGSRTNRQQVRHLPDASMAPPVSRPCSKGISGSLSGRLSRATGSCKPRPPWK</sequence>
<evidence type="ECO:0000256" key="9">
    <source>
        <dbReference type="ARBA" id="ARBA00023242"/>
    </source>
</evidence>
<feature type="region of interest" description="Disordered" evidence="12">
    <location>
        <begin position="70"/>
        <end position="94"/>
    </location>
</feature>
<comment type="function">
    <text evidence="10">Tubulin-binding protein that acts as a negative regulator of Notch signaling pathway. Shuttles between the cytoplasm and the nucleus and mediates the nuclear export of RBPJ/RBPSUH, thereby preventing the interaction between RBPJ/RBPSUH and NICD product of Notch proteins (Notch intracellular domain), leading to down-regulate Notch-mediated transcription. May play a role in neurogenesis.</text>
</comment>
<evidence type="ECO:0000256" key="11">
    <source>
        <dbReference type="ARBA" id="ARBA00031318"/>
    </source>
</evidence>
<evidence type="ECO:0000256" key="10">
    <source>
        <dbReference type="ARBA" id="ARBA00024957"/>
    </source>
</evidence>
<evidence type="ECO:0000313" key="13">
    <source>
        <dbReference type="Proteomes" id="UP001190640"/>
    </source>
</evidence>
<comment type="subcellular location">
    <subcellularLocation>
        <location evidence="2">Cytoplasm</location>
    </subcellularLocation>
    <subcellularLocation>
        <location evidence="1">Nucleus</location>
    </subcellularLocation>
</comment>
<dbReference type="GO" id="GO:0051168">
    <property type="term" value="P:nuclear export"/>
    <property type="evidence" value="ECO:0007669"/>
    <property type="project" value="InterPro"/>
</dbReference>
<feature type="region of interest" description="Disordered" evidence="12">
    <location>
        <begin position="138"/>
        <end position="174"/>
    </location>
</feature>
<evidence type="ECO:0000313" key="16">
    <source>
        <dbReference type="RefSeq" id="XP_054852997.1"/>
    </source>
</evidence>
<dbReference type="RefSeq" id="XP_054852994.1">
    <property type="nucleotide sequence ID" value="XM_054997019.1"/>
</dbReference>
<keyword evidence="7" id="KW-0524">Neurogenesis</keyword>
<dbReference type="CTD" id="84934"/>
<evidence type="ECO:0000256" key="2">
    <source>
        <dbReference type="ARBA" id="ARBA00004496"/>
    </source>
</evidence>
<keyword evidence="6" id="KW-0963">Cytoplasm</keyword>
<organism evidence="13 15">
    <name type="scientific">Eublepharis macularius</name>
    <name type="common">Leopard gecko</name>
    <name type="synonym">Cyrtodactylus macularius</name>
    <dbReference type="NCBI Taxonomy" id="481883"/>
    <lineage>
        <taxon>Eukaryota</taxon>
        <taxon>Metazoa</taxon>
        <taxon>Chordata</taxon>
        <taxon>Craniata</taxon>
        <taxon>Vertebrata</taxon>
        <taxon>Euteleostomi</taxon>
        <taxon>Lepidosauria</taxon>
        <taxon>Squamata</taxon>
        <taxon>Bifurcata</taxon>
        <taxon>Gekkota</taxon>
        <taxon>Eublepharidae</taxon>
        <taxon>Eublepharinae</taxon>
        <taxon>Eublepharis</taxon>
    </lineage>
</organism>
<dbReference type="GO" id="GO:0045746">
    <property type="term" value="P:negative regulation of Notch signaling pathway"/>
    <property type="evidence" value="ECO:0007669"/>
    <property type="project" value="TreeGrafter"/>
</dbReference>
<dbReference type="KEGG" id="emc:129341695"/>
<evidence type="ECO:0000256" key="12">
    <source>
        <dbReference type="SAM" id="MobiDB-lite"/>
    </source>
</evidence>
<comment type="similarity">
    <text evidence="3">Belongs to the RITA family.</text>
</comment>
<feature type="region of interest" description="Disordered" evidence="12">
    <location>
        <begin position="215"/>
        <end position="273"/>
    </location>
</feature>
<dbReference type="InterPro" id="IPR031418">
    <property type="entry name" value="RITA1"/>
</dbReference>
<evidence type="ECO:0000256" key="7">
    <source>
        <dbReference type="ARBA" id="ARBA00022902"/>
    </source>
</evidence>
<accession>A0AA97LEM6</accession>
<feature type="compositionally biased region" description="Polar residues" evidence="12">
    <location>
        <begin position="140"/>
        <end position="151"/>
    </location>
</feature>
<dbReference type="RefSeq" id="XP_054852997.1">
    <property type="nucleotide sequence ID" value="XM_054997022.1"/>
</dbReference>
<evidence type="ECO:0000256" key="6">
    <source>
        <dbReference type="ARBA" id="ARBA00022490"/>
    </source>
</evidence>
<dbReference type="GO" id="GO:0007399">
    <property type="term" value="P:nervous system development"/>
    <property type="evidence" value="ECO:0007669"/>
    <property type="project" value="UniProtKB-KW"/>
</dbReference>
<keyword evidence="13" id="KW-1185">Reference proteome</keyword>
<evidence type="ECO:0000256" key="3">
    <source>
        <dbReference type="ARBA" id="ARBA00010906"/>
    </source>
</evidence>
<protein>
    <recommendedName>
        <fullName evidence="5">RBPJ-interacting and tubulin-associated protein 1</fullName>
    </recommendedName>
    <alternativeName>
        <fullName evidence="11">RBPJ-interacting and tubulin-associated protein</fullName>
    </alternativeName>
</protein>
<evidence type="ECO:0000313" key="15">
    <source>
        <dbReference type="RefSeq" id="XP_054852995.1"/>
    </source>
</evidence>
<proteinExistence type="inferred from homology"/>
<dbReference type="GO" id="GO:0005634">
    <property type="term" value="C:nucleus"/>
    <property type="evidence" value="ECO:0007669"/>
    <property type="project" value="UniProtKB-SubCell"/>
</dbReference>
<dbReference type="GO" id="GO:0007219">
    <property type="term" value="P:Notch signaling pathway"/>
    <property type="evidence" value="ECO:0007669"/>
    <property type="project" value="UniProtKB-KW"/>
</dbReference>
<dbReference type="GO" id="GO:0015631">
    <property type="term" value="F:tubulin binding"/>
    <property type="evidence" value="ECO:0007669"/>
    <property type="project" value="InterPro"/>
</dbReference>
<evidence type="ECO:0000313" key="14">
    <source>
        <dbReference type="RefSeq" id="XP_054852994.1"/>
    </source>
</evidence>
<dbReference type="PANTHER" id="PTHR34917">
    <property type="entry name" value="RBPJ-INTERACTING AND TUBULIN-ASSOCIATED PROTEIN 1"/>
    <property type="match status" value="1"/>
</dbReference>
<keyword evidence="9" id="KW-0539">Nucleus</keyword>
<reference evidence="14 15" key="1">
    <citation type="submission" date="2025-04" db="UniProtKB">
        <authorList>
            <consortium name="RefSeq"/>
        </authorList>
    </citation>
    <scope>IDENTIFICATION</scope>
    <source>
        <tissue evidence="14 15">Blood</tissue>
    </source>
</reference>
<evidence type="ECO:0000256" key="8">
    <source>
        <dbReference type="ARBA" id="ARBA00022976"/>
    </source>
</evidence>
<evidence type="ECO:0000256" key="4">
    <source>
        <dbReference type="ARBA" id="ARBA00011667"/>
    </source>
</evidence>
<feature type="compositionally biased region" description="Low complexity" evidence="12">
    <location>
        <begin position="252"/>
        <end position="261"/>
    </location>
</feature>
<dbReference type="Pfam" id="PF17066">
    <property type="entry name" value="RITA"/>
    <property type="match status" value="1"/>
</dbReference>
<keyword evidence="8" id="KW-0914">Notch signaling pathway</keyword>
<gene>
    <name evidence="14 15 16" type="primary">RITA1</name>
</gene>